<reference evidence="1 2" key="1">
    <citation type="journal article" date="2018" name="ACS Chem. Biol.">
        <title>Ketoreductase domain dysfunction expands chemodiversity: malyngamide biosynthesis in the cyanobacterium Okeania hirsuta.</title>
        <authorList>
            <person name="Moss N.A."/>
            <person name="Leao T."/>
            <person name="Rankin M."/>
            <person name="McCullough T.M."/>
            <person name="Qu P."/>
            <person name="Korobeynikov A."/>
            <person name="Smith J.L."/>
            <person name="Gerwick L."/>
            <person name="Gerwick W.H."/>
        </authorList>
    </citation>
    <scope>NUCLEOTIDE SEQUENCE [LARGE SCALE GENOMIC DNA]</scope>
    <source>
        <strain evidence="1 2">PAB10Feb10-1</strain>
    </source>
</reference>
<dbReference type="Proteomes" id="UP000269154">
    <property type="component" value="Unassembled WGS sequence"/>
</dbReference>
<gene>
    <name evidence="1" type="ORF">D5R40_27840</name>
</gene>
<dbReference type="EMBL" id="RCBY01000260">
    <property type="protein sequence ID" value="RQH27421.1"/>
    <property type="molecule type" value="Genomic_DNA"/>
</dbReference>
<dbReference type="AlphaFoldDB" id="A0A3N6REH8"/>
<evidence type="ECO:0000313" key="2">
    <source>
        <dbReference type="Proteomes" id="UP000269154"/>
    </source>
</evidence>
<sequence>MDRVFFKTFYTYSFEKEIIFSQTDICDKVIYILEGIAASEYNEEDKFIISSSFKLVIYAQI</sequence>
<evidence type="ECO:0000313" key="1">
    <source>
        <dbReference type="EMBL" id="RQH27421.1"/>
    </source>
</evidence>
<organism evidence="1 2">
    <name type="scientific">Okeania hirsuta</name>
    <dbReference type="NCBI Taxonomy" id="1458930"/>
    <lineage>
        <taxon>Bacteria</taxon>
        <taxon>Bacillati</taxon>
        <taxon>Cyanobacteriota</taxon>
        <taxon>Cyanophyceae</taxon>
        <taxon>Oscillatoriophycideae</taxon>
        <taxon>Oscillatoriales</taxon>
        <taxon>Microcoleaceae</taxon>
        <taxon>Okeania</taxon>
    </lineage>
</organism>
<keyword evidence="2" id="KW-1185">Reference proteome</keyword>
<comment type="caution">
    <text evidence="1">The sequence shown here is derived from an EMBL/GenBank/DDBJ whole genome shotgun (WGS) entry which is preliminary data.</text>
</comment>
<proteinExistence type="predicted"/>
<accession>A0A3N6REH8</accession>
<name>A0A3N6REH8_9CYAN</name>
<protein>
    <submittedName>
        <fullName evidence="1">Uncharacterized protein</fullName>
    </submittedName>
</protein>